<protein>
    <submittedName>
        <fullName evidence="2">Uncharacterized protein</fullName>
    </submittedName>
</protein>
<reference evidence="2" key="1">
    <citation type="submission" date="2020-02" db="EMBL/GenBank/DDBJ databases">
        <authorList>
            <person name="Scholz U."/>
            <person name="Mascher M."/>
            <person name="Fiebig A."/>
        </authorList>
    </citation>
    <scope>NUCLEOTIDE SEQUENCE</scope>
</reference>
<keyword evidence="3" id="KW-1185">Reference proteome</keyword>
<gene>
    <name evidence="1" type="ORF">SI7747_10013456</name>
    <name evidence="2" type="ORF">SI8410_10014554</name>
</gene>
<evidence type="ECO:0000313" key="1">
    <source>
        <dbReference type="EMBL" id="CAA2627806.1"/>
    </source>
</evidence>
<dbReference type="EMBL" id="LR743597">
    <property type="protein sequence ID" value="CAA2627806.1"/>
    <property type="molecule type" value="Genomic_DNA"/>
</dbReference>
<evidence type="ECO:0000313" key="2">
    <source>
        <dbReference type="EMBL" id="CAA7403876.1"/>
    </source>
</evidence>
<accession>A0A7I8L2Q3</accession>
<proteinExistence type="predicted"/>
<organism evidence="2 3">
    <name type="scientific">Spirodela intermedia</name>
    <name type="common">Intermediate duckweed</name>
    <dbReference type="NCBI Taxonomy" id="51605"/>
    <lineage>
        <taxon>Eukaryota</taxon>
        <taxon>Viridiplantae</taxon>
        <taxon>Streptophyta</taxon>
        <taxon>Embryophyta</taxon>
        <taxon>Tracheophyta</taxon>
        <taxon>Spermatophyta</taxon>
        <taxon>Magnoliopsida</taxon>
        <taxon>Liliopsida</taxon>
        <taxon>Araceae</taxon>
        <taxon>Lemnoideae</taxon>
        <taxon>Spirodela</taxon>
    </lineage>
</organism>
<sequence>MVSILLRSTLTVSSISTQSNPSFNLDPTPSRLNFLLYLLI</sequence>
<dbReference type="AlphaFoldDB" id="A0A7I8L2Q3"/>
<dbReference type="Proteomes" id="UP000663760">
    <property type="component" value="Chromosome 10"/>
</dbReference>
<name>A0A7I8L2Q3_SPIIN</name>
<evidence type="ECO:0000313" key="3">
    <source>
        <dbReference type="Proteomes" id="UP000663760"/>
    </source>
</evidence>
<dbReference type="EMBL" id="LR746273">
    <property type="protein sequence ID" value="CAA7403876.1"/>
    <property type="molecule type" value="Genomic_DNA"/>
</dbReference>